<evidence type="ECO:0008006" key="4">
    <source>
        <dbReference type="Google" id="ProtNLM"/>
    </source>
</evidence>
<feature type="signal peptide" evidence="1">
    <location>
        <begin position="1"/>
        <end position="26"/>
    </location>
</feature>
<dbReference type="PROSITE" id="PS51257">
    <property type="entry name" value="PROKAR_LIPOPROTEIN"/>
    <property type="match status" value="1"/>
</dbReference>
<reference evidence="2 3" key="1">
    <citation type="submission" date="2019-02" db="EMBL/GenBank/DDBJ databases">
        <title>Deep-cultivation of Planctomycetes and their phenomic and genomic characterization uncovers novel biology.</title>
        <authorList>
            <person name="Wiegand S."/>
            <person name="Jogler M."/>
            <person name="Boedeker C."/>
            <person name="Pinto D."/>
            <person name="Vollmers J."/>
            <person name="Rivas-Marin E."/>
            <person name="Kohn T."/>
            <person name="Peeters S.H."/>
            <person name="Heuer A."/>
            <person name="Rast P."/>
            <person name="Oberbeckmann S."/>
            <person name="Bunk B."/>
            <person name="Jeske O."/>
            <person name="Meyerdierks A."/>
            <person name="Storesund J.E."/>
            <person name="Kallscheuer N."/>
            <person name="Luecker S."/>
            <person name="Lage O.M."/>
            <person name="Pohl T."/>
            <person name="Merkel B.J."/>
            <person name="Hornburger P."/>
            <person name="Mueller R.-W."/>
            <person name="Bruemmer F."/>
            <person name="Labrenz M."/>
            <person name="Spormann A.M."/>
            <person name="Op Den Camp H."/>
            <person name="Overmann J."/>
            <person name="Amann R."/>
            <person name="Jetten M.S.M."/>
            <person name="Mascher T."/>
            <person name="Medema M.H."/>
            <person name="Devos D.P."/>
            <person name="Kaster A.-K."/>
            <person name="Ovreas L."/>
            <person name="Rohde M."/>
            <person name="Galperin M.Y."/>
            <person name="Jogler C."/>
        </authorList>
    </citation>
    <scope>NUCLEOTIDE SEQUENCE [LARGE SCALE GENOMIC DNA]</scope>
    <source>
        <strain evidence="2 3">KOR34</strain>
    </source>
</reference>
<dbReference type="Proteomes" id="UP000316714">
    <property type="component" value="Unassembled WGS sequence"/>
</dbReference>
<keyword evidence="1" id="KW-0732">Signal</keyword>
<sequence precursor="true">MKPLRTQYLLSVPVLLGCALCGSDSAAQPFRVNWIGAAGVEGLWDAGEAGNGEGDNWLTTEEPASNFQPDEGFQEYGSISNGGIAVLDATTSPVTPVDVRLAEDGGSTGSLVIKDGGSITVTDTITTNMNQGWIRNGVHANGVGVLTLHDAIGAVTVDGYGQNSVSTLNVEIDGPTFNPVVVKEQIQLGGTLQVSGSLASAGAGSSWTLFDGSADGIGVFGQFSQVVNNSDYSLLDGQSFTVSTAESEVTLGIRQQLVLRVDPYAGTAVLSNPSGSGVDFDVTGYVMSVSNGAVNEGQWSSFSDDAAGWVETATANQLAETNATGMATLTDGASQDFGAPLSINTNQPIGTNLLQSVSFQYSTADNVIENAVVVLEGNRQNNLVLVVDPVDGSAMLQNQSSQSVDLTGYVVRSESGALLPGFSDLEGQGVAGWDVVAETANALSELNAVGMSTLGVGATLDLGVVWDLSEEDLTLQYSTAGLTTAFGAVYFGDLADISPNVLPGDFNADGVVDAADYTIWRDNLDGDSSVLNGNGSGAPTVVAADYSLWRANYGATTAPSAGSAAPEPGSILLFAAGVVATAARGRLRIA</sequence>
<evidence type="ECO:0000256" key="1">
    <source>
        <dbReference type="SAM" id="SignalP"/>
    </source>
</evidence>
<evidence type="ECO:0000313" key="3">
    <source>
        <dbReference type="Proteomes" id="UP000316714"/>
    </source>
</evidence>
<dbReference type="AlphaFoldDB" id="A0A5C5V9T1"/>
<name>A0A5C5V9T1_9BACT</name>
<proteinExistence type="predicted"/>
<gene>
    <name evidence="2" type="ORF">KOR34_02670</name>
</gene>
<keyword evidence="3" id="KW-1185">Reference proteome</keyword>
<accession>A0A5C5V9T1</accession>
<evidence type="ECO:0000313" key="2">
    <source>
        <dbReference type="EMBL" id="TWT35376.1"/>
    </source>
</evidence>
<dbReference type="OrthoDB" id="259251at2"/>
<organism evidence="2 3">
    <name type="scientific">Posidoniimonas corsicana</name>
    <dbReference type="NCBI Taxonomy" id="1938618"/>
    <lineage>
        <taxon>Bacteria</taxon>
        <taxon>Pseudomonadati</taxon>
        <taxon>Planctomycetota</taxon>
        <taxon>Planctomycetia</taxon>
        <taxon>Pirellulales</taxon>
        <taxon>Lacipirellulaceae</taxon>
        <taxon>Posidoniimonas</taxon>
    </lineage>
</organism>
<dbReference type="EMBL" id="SIHJ01000001">
    <property type="protein sequence ID" value="TWT35376.1"/>
    <property type="molecule type" value="Genomic_DNA"/>
</dbReference>
<protein>
    <recommendedName>
        <fullName evidence="4">PEP-CTERM protein-sorting domain-containing protein</fullName>
    </recommendedName>
</protein>
<dbReference type="RefSeq" id="WP_146561502.1">
    <property type="nucleotide sequence ID" value="NZ_SIHJ01000001.1"/>
</dbReference>
<feature type="chain" id="PRO_5022919387" description="PEP-CTERM protein-sorting domain-containing protein" evidence="1">
    <location>
        <begin position="27"/>
        <end position="590"/>
    </location>
</feature>
<comment type="caution">
    <text evidence="2">The sequence shown here is derived from an EMBL/GenBank/DDBJ whole genome shotgun (WGS) entry which is preliminary data.</text>
</comment>